<organism evidence="4 5">
    <name type="scientific">Neorhizobium galegae bv. officinalis bv. officinalis str. HAMBI 1141</name>
    <dbReference type="NCBI Taxonomy" id="1028801"/>
    <lineage>
        <taxon>Bacteria</taxon>
        <taxon>Pseudomonadati</taxon>
        <taxon>Pseudomonadota</taxon>
        <taxon>Alphaproteobacteria</taxon>
        <taxon>Hyphomicrobiales</taxon>
        <taxon>Rhizobiaceae</taxon>
        <taxon>Rhizobium/Agrobacterium group</taxon>
        <taxon>Neorhizobium</taxon>
    </lineage>
</organism>
<accession>A0A068T451</accession>
<dbReference type="PANTHER" id="PTHR30055">
    <property type="entry name" value="HTH-TYPE TRANSCRIPTIONAL REGULATOR RUTR"/>
    <property type="match status" value="1"/>
</dbReference>
<name>A0A068T451_NEOGA</name>
<sequence>MKEPVRLRQRLSRQGRRQQLMEVAWRIVREEGTDALTLPRLAQQAGVAKPVVYDHFSTRPALLAALYEDFDSRQTAIMDAALQSSGPTLADRAAVIASSYVDCVLLQGREIPGVIAALASSPELERIKRDYEAIFMEKCRLALLPFAEARHIALPGLWAMLGAAEALSNAAASGDITATEAKDELSETIVAMVARASARRP</sequence>
<evidence type="ECO:0000256" key="1">
    <source>
        <dbReference type="ARBA" id="ARBA00023125"/>
    </source>
</evidence>
<dbReference type="InterPro" id="IPR009057">
    <property type="entry name" value="Homeodomain-like_sf"/>
</dbReference>
<dbReference type="HOGENOM" id="CLU_097922_0_0_5"/>
<dbReference type="EMBL" id="HG938355">
    <property type="protein sequence ID" value="CDN52834.1"/>
    <property type="molecule type" value="Genomic_DNA"/>
</dbReference>
<evidence type="ECO:0000256" key="2">
    <source>
        <dbReference type="PROSITE-ProRule" id="PRU00335"/>
    </source>
</evidence>
<proteinExistence type="predicted"/>
<dbReference type="KEGG" id="ngl:RG1141_CH04730"/>
<dbReference type="InterPro" id="IPR050109">
    <property type="entry name" value="HTH-type_TetR-like_transc_reg"/>
</dbReference>
<dbReference type="eggNOG" id="COG1309">
    <property type="taxonomic scope" value="Bacteria"/>
</dbReference>
<dbReference type="Gene3D" id="1.10.357.10">
    <property type="entry name" value="Tetracycline Repressor, domain 2"/>
    <property type="match status" value="1"/>
</dbReference>
<evidence type="ECO:0000259" key="3">
    <source>
        <dbReference type="PROSITE" id="PS50977"/>
    </source>
</evidence>
<dbReference type="PRINTS" id="PR00455">
    <property type="entry name" value="HTHTETR"/>
</dbReference>
<dbReference type="PANTHER" id="PTHR30055:SF223">
    <property type="entry name" value="HTH-TYPE TRANSCRIPTIONAL REGULATOR UIDR"/>
    <property type="match status" value="1"/>
</dbReference>
<dbReference type="Proteomes" id="UP000028186">
    <property type="component" value="Chromosome I"/>
</dbReference>
<evidence type="ECO:0000313" key="4">
    <source>
        <dbReference type="EMBL" id="CDN52834.1"/>
    </source>
</evidence>
<dbReference type="InterPro" id="IPR001647">
    <property type="entry name" value="HTH_TetR"/>
</dbReference>
<reference evidence="5" key="1">
    <citation type="journal article" date="2014" name="BMC Genomics">
        <title>Genome sequencing of two Neorhizobium galegae strains reveals a noeT gene responsible for the unusual acetylation of the nodulation factors.</title>
        <authorList>
            <person name="Osterman J."/>
            <person name="Marsh J."/>
            <person name="Laine P.K."/>
            <person name="Zeng Z."/>
            <person name="Alatalo E."/>
            <person name="Sullivan J.T."/>
            <person name="Young J.P."/>
            <person name="Thomas-Oates J."/>
            <person name="Paulin L."/>
            <person name="Lindstrom K."/>
        </authorList>
    </citation>
    <scope>NUCLEOTIDE SEQUENCE [LARGE SCALE GENOMIC DNA]</scope>
    <source>
        <strain evidence="5">HAMBI 1141</strain>
    </source>
</reference>
<dbReference type="GO" id="GO:0000976">
    <property type="term" value="F:transcription cis-regulatory region binding"/>
    <property type="evidence" value="ECO:0007669"/>
    <property type="project" value="TreeGrafter"/>
</dbReference>
<dbReference type="GO" id="GO:0003700">
    <property type="term" value="F:DNA-binding transcription factor activity"/>
    <property type="evidence" value="ECO:0007669"/>
    <property type="project" value="TreeGrafter"/>
</dbReference>
<feature type="DNA-binding region" description="H-T-H motif" evidence="2">
    <location>
        <begin position="37"/>
        <end position="56"/>
    </location>
</feature>
<keyword evidence="1 2" id="KW-0238">DNA-binding</keyword>
<dbReference type="Pfam" id="PF00440">
    <property type="entry name" value="TetR_N"/>
    <property type="match status" value="1"/>
</dbReference>
<dbReference type="PROSITE" id="PS50977">
    <property type="entry name" value="HTH_TETR_2"/>
    <property type="match status" value="1"/>
</dbReference>
<protein>
    <submittedName>
        <fullName evidence="4">Transcriptional regulator, TetR family</fullName>
    </submittedName>
</protein>
<gene>
    <name evidence="4" type="ORF">RG1141_CH04730</name>
</gene>
<feature type="domain" description="HTH tetR-type" evidence="3">
    <location>
        <begin position="14"/>
        <end position="74"/>
    </location>
</feature>
<evidence type="ECO:0000313" key="5">
    <source>
        <dbReference type="Proteomes" id="UP000028186"/>
    </source>
</evidence>
<dbReference type="PATRIC" id="fig|1028801.3.peg.471"/>
<dbReference type="SUPFAM" id="SSF46689">
    <property type="entry name" value="Homeodomain-like"/>
    <property type="match status" value="1"/>
</dbReference>
<dbReference type="AlphaFoldDB" id="A0A068T451"/>